<dbReference type="OrthoDB" id="8547832at2"/>
<dbReference type="PANTHER" id="PTHR46268">
    <property type="entry name" value="STRESS RESPONSE PROTEIN NHAX"/>
    <property type="match status" value="1"/>
</dbReference>
<dbReference type="PANTHER" id="PTHR46268:SF15">
    <property type="entry name" value="UNIVERSAL STRESS PROTEIN HP_0031"/>
    <property type="match status" value="1"/>
</dbReference>
<evidence type="ECO:0000259" key="2">
    <source>
        <dbReference type="Pfam" id="PF00582"/>
    </source>
</evidence>
<dbReference type="InterPro" id="IPR006015">
    <property type="entry name" value="Universal_stress_UspA"/>
</dbReference>
<dbReference type="PRINTS" id="PR01438">
    <property type="entry name" value="UNVRSLSTRESS"/>
</dbReference>
<evidence type="ECO:0000256" key="1">
    <source>
        <dbReference type="ARBA" id="ARBA00008791"/>
    </source>
</evidence>
<comment type="similarity">
    <text evidence="1">Belongs to the universal stress protein A family.</text>
</comment>
<dbReference type="CDD" id="cd00293">
    <property type="entry name" value="USP-like"/>
    <property type="match status" value="1"/>
</dbReference>
<dbReference type="AlphaFoldDB" id="A0A1W1Y1G5"/>
<accession>A0A1W1Y1G5</accession>
<reference evidence="3 4" key="1">
    <citation type="submission" date="2017-04" db="EMBL/GenBank/DDBJ databases">
        <authorList>
            <person name="Afonso C.L."/>
            <person name="Miller P.J."/>
            <person name="Scott M.A."/>
            <person name="Spackman E."/>
            <person name="Goraichik I."/>
            <person name="Dimitrov K.M."/>
            <person name="Suarez D.L."/>
            <person name="Swayne D.E."/>
        </authorList>
    </citation>
    <scope>NUCLEOTIDE SEQUENCE [LARGE SCALE GENOMIC DNA]</scope>
    <source>
        <strain evidence="3 4">DSM 23236</strain>
    </source>
</reference>
<protein>
    <submittedName>
        <fullName evidence="3">Nucleotide-binding universal stress protein, UspA family</fullName>
    </submittedName>
</protein>
<keyword evidence="4" id="KW-1185">Reference proteome</keyword>
<name>A0A1W1Y1G5_9NEIS</name>
<dbReference type="Proteomes" id="UP000192761">
    <property type="component" value="Unassembled WGS sequence"/>
</dbReference>
<gene>
    <name evidence="3" type="ORF">SAMN02745857_04336</name>
</gene>
<feature type="domain" description="UspA" evidence="2">
    <location>
        <begin position="1"/>
        <end position="148"/>
    </location>
</feature>
<proteinExistence type="inferred from homology"/>
<evidence type="ECO:0000313" key="3">
    <source>
        <dbReference type="EMBL" id="SMC29992.1"/>
    </source>
</evidence>
<dbReference type="SUPFAM" id="SSF52402">
    <property type="entry name" value="Adenine nucleotide alpha hydrolases-like"/>
    <property type="match status" value="1"/>
</dbReference>
<dbReference type="Gene3D" id="3.40.50.620">
    <property type="entry name" value="HUPs"/>
    <property type="match status" value="1"/>
</dbReference>
<sequence>MYKRILVPLDGSPAAEKGLQQAIPLAATLGAELRLFHVIDLHLIYMDVTGMGSAAVLGDYEQRLRQLGRDLLQAAREQAEQTGVAADVRMAECYAPQVAELIVAEASRWPADLIVMGTHGRRGLRGLVMGSDAESVLHVSPVPVLLVRSGQ</sequence>
<dbReference type="RefSeq" id="WP_084093226.1">
    <property type="nucleotide sequence ID" value="NZ_FWXD01000061.1"/>
</dbReference>
<dbReference type="STRING" id="1121001.SAMN02745857_04336"/>
<dbReference type="InterPro" id="IPR014729">
    <property type="entry name" value="Rossmann-like_a/b/a_fold"/>
</dbReference>
<dbReference type="Pfam" id="PF00582">
    <property type="entry name" value="Usp"/>
    <property type="match status" value="1"/>
</dbReference>
<dbReference type="InterPro" id="IPR006016">
    <property type="entry name" value="UspA"/>
</dbReference>
<organism evidence="3 4">
    <name type="scientific">Andreprevotia lacus DSM 23236</name>
    <dbReference type="NCBI Taxonomy" id="1121001"/>
    <lineage>
        <taxon>Bacteria</taxon>
        <taxon>Pseudomonadati</taxon>
        <taxon>Pseudomonadota</taxon>
        <taxon>Betaproteobacteria</taxon>
        <taxon>Neisseriales</taxon>
        <taxon>Chitinibacteraceae</taxon>
        <taxon>Andreprevotia</taxon>
    </lineage>
</organism>
<evidence type="ECO:0000313" key="4">
    <source>
        <dbReference type="Proteomes" id="UP000192761"/>
    </source>
</evidence>
<dbReference type="EMBL" id="FWXD01000061">
    <property type="protein sequence ID" value="SMC29992.1"/>
    <property type="molecule type" value="Genomic_DNA"/>
</dbReference>